<name>A0A915ITL5_ROMCU</name>
<organism evidence="1 2">
    <name type="scientific">Romanomermis culicivorax</name>
    <name type="common">Nematode worm</name>
    <dbReference type="NCBI Taxonomy" id="13658"/>
    <lineage>
        <taxon>Eukaryota</taxon>
        <taxon>Metazoa</taxon>
        <taxon>Ecdysozoa</taxon>
        <taxon>Nematoda</taxon>
        <taxon>Enoplea</taxon>
        <taxon>Dorylaimia</taxon>
        <taxon>Mermithida</taxon>
        <taxon>Mermithoidea</taxon>
        <taxon>Mermithidae</taxon>
        <taxon>Romanomermis</taxon>
    </lineage>
</organism>
<sequence>MSFNYGWKFRTNGEDIGFAVYFDANGDRKDMEQIFPYIRLECSIVPVEGTIIRILWKTAFGLFYQKTLTLTSFAMAAWRSWYHQFRWAQLIHTVRNCIKTHNLQNKNYYCVEIKAFSILKPCFNFDTINCTNRRQDSAVKSLWRQL</sequence>
<reference evidence="2" key="1">
    <citation type="submission" date="2022-11" db="UniProtKB">
        <authorList>
            <consortium name="WormBaseParasite"/>
        </authorList>
    </citation>
    <scope>IDENTIFICATION</scope>
</reference>
<dbReference type="SUPFAM" id="SSF101576">
    <property type="entry name" value="Supernatant protein factor (SPF), C-terminal domain"/>
    <property type="match status" value="1"/>
</dbReference>
<proteinExistence type="predicted"/>
<dbReference type="InterPro" id="IPR036598">
    <property type="entry name" value="GOLD_dom_sf"/>
</dbReference>
<keyword evidence="1" id="KW-1185">Reference proteome</keyword>
<dbReference type="Proteomes" id="UP000887565">
    <property type="component" value="Unplaced"/>
</dbReference>
<evidence type="ECO:0000313" key="1">
    <source>
        <dbReference type="Proteomes" id="UP000887565"/>
    </source>
</evidence>
<accession>A0A915ITL5</accession>
<dbReference type="WBParaSite" id="nRc.2.0.1.t17383-RA">
    <property type="protein sequence ID" value="nRc.2.0.1.t17383-RA"/>
    <property type="gene ID" value="nRc.2.0.1.g17383"/>
</dbReference>
<protein>
    <submittedName>
        <fullName evidence="2">LAGLIDADG homing endonuclease</fullName>
    </submittedName>
</protein>
<dbReference type="Gene3D" id="2.60.120.680">
    <property type="entry name" value="GOLD domain"/>
    <property type="match status" value="1"/>
</dbReference>
<evidence type="ECO:0000313" key="2">
    <source>
        <dbReference type="WBParaSite" id="nRc.2.0.1.t17383-RA"/>
    </source>
</evidence>
<dbReference type="AlphaFoldDB" id="A0A915ITL5"/>